<evidence type="ECO:0000256" key="1">
    <source>
        <dbReference type="ARBA" id="ARBA00023015"/>
    </source>
</evidence>
<dbReference type="Gene3D" id="1.10.260.40">
    <property type="entry name" value="lambda repressor-like DNA-binding domains"/>
    <property type="match status" value="1"/>
</dbReference>
<dbReference type="Gene3D" id="3.40.50.2300">
    <property type="match status" value="2"/>
</dbReference>
<dbReference type="PROSITE" id="PS50932">
    <property type="entry name" value="HTH_LACI_2"/>
    <property type="match status" value="1"/>
</dbReference>
<dbReference type="Pfam" id="PF00356">
    <property type="entry name" value="LacI"/>
    <property type="match status" value="1"/>
</dbReference>
<organism evidence="5 6">
    <name type="scientific">Paenibacillus thermoaerophilus</name>
    <dbReference type="NCBI Taxonomy" id="1215385"/>
    <lineage>
        <taxon>Bacteria</taxon>
        <taxon>Bacillati</taxon>
        <taxon>Bacillota</taxon>
        <taxon>Bacilli</taxon>
        <taxon>Bacillales</taxon>
        <taxon>Paenibacillaceae</taxon>
        <taxon>Paenibacillus</taxon>
    </lineage>
</organism>
<dbReference type="SMART" id="SM00354">
    <property type="entry name" value="HTH_LACI"/>
    <property type="match status" value="1"/>
</dbReference>
<dbReference type="SUPFAM" id="SSF47413">
    <property type="entry name" value="lambda repressor-like DNA-binding domains"/>
    <property type="match status" value="1"/>
</dbReference>
<dbReference type="InterPro" id="IPR000843">
    <property type="entry name" value="HTH_LacI"/>
</dbReference>
<comment type="caution">
    <text evidence="5">The sequence shown here is derived from an EMBL/GenBank/DDBJ whole genome shotgun (WGS) entry which is preliminary data.</text>
</comment>
<reference evidence="6" key="1">
    <citation type="journal article" date="2019" name="Int. J. Syst. Evol. Microbiol.">
        <title>The Global Catalogue of Microorganisms (GCM) 10K type strain sequencing project: providing services to taxonomists for standard genome sequencing and annotation.</title>
        <authorList>
            <consortium name="The Broad Institute Genomics Platform"/>
            <consortium name="The Broad Institute Genome Sequencing Center for Infectious Disease"/>
            <person name="Wu L."/>
            <person name="Ma J."/>
        </authorList>
    </citation>
    <scope>NUCLEOTIDE SEQUENCE [LARGE SCALE GENOMIC DNA]</scope>
    <source>
        <strain evidence="6">JCM 18657</strain>
    </source>
</reference>
<evidence type="ECO:0000256" key="2">
    <source>
        <dbReference type="ARBA" id="ARBA00023125"/>
    </source>
</evidence>
<keyword evidence="1" id="KW-0805">Transcription regulation</keyword>
<evidence type="ECO:0000313" key="5">
    <source>
        <dbReference type="EMBL" id="MFC7749191.1"/>
    </source>
</evidence>
<dbReference type="InterPro" id="IPR028082">
    <property type="entry name" value="Peripla_BP_I"/>
</dbReference>
<dbReference type="Proteomes" id="UP001596528">
    <property type="component" value="Unassembled WGS sequence"/>
</dbReference>
<protein>
    <submittedName>
        <fullName evidence="5">LacI family DNA-binding transcriptional regulator</fullName>
    </submittedName>
</protein>
<feature type="domain" description="HTH lacI-type" evidence="4">
    <location>
        <begin position="3"/>
        <end position="57"/>
    </location>
</feature>
<dbReference type="RefSeq" id="WP_138788896.1">
    <property type="nucleotide sequence ID" value="NZ_JBHTGQ010000010.1"/>
</dbReference>
<accession>A0ABW2UZ58</accession>
<keyword evidence="2 5" id="KW-0238">DNA-binding</keyword>
<dbReference type="CDD" id="cd06267">
    <property type="entry name" value="PBP1_LacI_sugar_binding-like"/>
    <property type="match status" value="1"/>
</dbReference>
<dbReference type="EMBL" id="JBHTGQ010000010">
    <property type="protein sequence ID" value="MFC7749191.1"/>
    <property type="molecule type" value="Genomic_DNA"/>
</dbReference>
<proteinExistence type="predicted"/>
<evidence type="ECO:0000313" key="6">
    <source>
        <dbReference type="Proteomes" id="UP001596528"/>
    </source>
</evidence>
<dbReference type="InterPro" id="IPR046335">
    <property type="entry name" value="LacI/GalR-like_sensor"/>
</dbReference>
<dbReference type="PANTHER" id="PTHR30146">
    <property type="entry name" value="LACI-RELATED TRANSCRIPTIONAL REPRESSOR"/>
    <property type="match status" value="1"/>
</dbReference>
<dbReference type="GO" id="GO:0003677">
    <property type="term" value="F:DNA binding"/>
    <property type="evidence" value="ECO:0007669"/>
    <property type="project" value="UniProtKB-KW"/>
</dbReference>
<dbReference type="Pfam" id="PF13377">
    <property type="entry name" value="Peripla_BP_3"/>
    <property type="match status" value="1"/>
</dbReference>
<gene>
    <name evidence="5" type="ORF">ACFQWB_04445</name>
</gene>
<dbReference type="CDD" id="cd01392">
    <property type="entry name" value="HTH_LacI"/>
    <property type="match status" value="1"/>
</dbReference>
<dbReference type="PANTHER" id="PTHR30146:SF109">
    <property type="entry name" value="HTH-TYPE TRANSCRIPTIONAL REGULATOR GALS"/>
    <property type="match status" value="1"/>
</dbReference>
<dbReference type="SUPFAM" id="SSF53822">
    <property type="entry name" value="Periplasmic binding protein-like I"/>
    <property type="match status" value="1"/>
</dbReference>
<evidence type="ECO:0000259" key="4">
    <source>
        <dbReference type="PROSITE" id="PS50932"/>
    </source>
</evidence>
<keyword evidence="3" id="KW-0804">Transcription</keyword>
<name>A0ABW2UZ58_9BACL</name>
<keyword evidence="6" id="KW-1185">Reference proteome</keyword>
<sequence length="337" mass="37865">MGITIKQIAELCGVSIGTVDRALNDRPGISEKTKRRILEVAREHQYRPDLTARSLARGRTMTIGVVLFDLYNRSFAQLANAIERRSRERGYIVHLTLTGKDPEMEKNCLRQLVQRKADGIILCSVNEGARFEEELRGLLTPIVTVCNRISDRWPYVGIDDRGAMKEAVGQLLRKGYRRFVYVCPPLADRGRVNIHTQEQRWIGFREALEDGADAVSGGQGKFETAVIAQRDYLDALRRLDLAAGTGKTAIVCSCDAYALEVMHDCRSRGLRVPEDVGIMGFDNIDMLKYVSPRLSTVHYDMEEFGTRAADSLIAWIERGEAPSVPSLAYRWIEGESV</sequence>
<evidence type="ECO:0000256" key="3">
    <source>
        <dbReference type="ARBA" id="ARBA00023163"/>
    </source>
</evidence>
<dbReference type="InterPro" id="IPR010982">
    <property type="entry name" value="Lambda_DNA-bd_dom_sf"/>
</dbReference>